<name>A0A9Q0BCT7_9HYPO</name>
<dbReference type="InterPro" id="IPR051783">
    <property type="entry name" value="NAD(P)-dependent_oxidoreduct"/>
</dbReference>
<comment type="caution">
    <text evidence="2">The sequence shown here is derived from an EMBL/GenBank/DDBJ whole genome shotgun (WGS) entry which is preliminary data.</text>
</comment>
<proteinExistence type="predicted"/>
<dbReference type="GO" id="GO:0005737">
    <property type="term" value="C:cytoplasm"/>
    <property type="evidence" value="ECO:0007669"/>
    <property type="project" value="TreeGrafter"/>
</dbReference>
<evidence type="ECO:0000259" key="1">
    <source>
        <dbReference type="Pfam" id="PF01370"/>
    </source>
</evidence>
<keyword evidence="3" id="KW-1185">Reference proteome</keyword>
<feature type="domain" description="NAD-dependent epimerase/dehydratase" evidence="1">
    <location>
        <begin position="11"/>
        <end position="247"/>
    </location>
</feature>
<dbReference type="InterPro" id="IPR001509">
    <property type="entry name" value="Epimerase_deHydtase"/>
</dbReference>
<dbReference type="RefSeq" id="XP_051361538.1">
    <property type="nucleotide sequence ID" value="XM_051507240.1"/>
</dbReference>
<dbReference type="SUPFAM" id="SSF51735">
    <property type="entry name" value="NAD(P)-binding Rossmann-fold domains"/>
    <property type="match status" value="1"/>
</dbReference>
<evidence type="ECO:0000313" key="2">
    <source>
        <dbReference type="EMBL" id="KAI6780682.1"/>
    </source>
</evidence>
<dbReference type="PANTHER" id="PTHR48079:SF6">
    <property type="entry name" value="NAD(P)-BINDING DOMAIN-CONTAINING PROTEIN-RELATED"/>
    <property type="match status" value="1"/>
</dbReference>
<dbReference type="InterPro" id="IPR036291">
    <property type="entry name" value="NAD(P)-bd_dom_sf"/>
</dbReference>
<dbReference type="PANTHER" id="PTHR48079">
    <property type="entry name" value="PROTEIN YEEZ"/>
    <property type="match status" value="1"/>
</dbReference>
<reference evidence="2" key="2">
    <citation type="submission" date="2022-07" db="EMBL/GenBank/DDBJ databases">
        <authorList>
            <person name="Goncalves M.F.M."/>
            <person name="Hilario S."/>
            <person name="Van De Peer Y."/>
            <person name="Esteves A.C."/>
            <person name="Alves A."/>
        </authorList>
    </citation>
    <scope>NUCLEOTIDE SEQUENCE</scope>
    <source>
        <strain evidence="2">MUM 19.33</strain>
    </source>
</reference>
<dbReference type="Pfam" id="PF01370">
    <property type="entry name" value="Epimerase"/>
    <property type="match status" value="1"/>
</dbReference>
<reference evidence="2" key="1">
    <citation type="journal article" date="2021" name="J Fungi (Basel)">
        <title>Genomic and Metabolomic Analyses of the Marine Fungus Emericellopsis cladophorae: Insights into Saltwater Adaptability Mechanisms and Its Biosynthetic Potential.</title>
        <authorList>
            <person name="Goncalves M.F.M."/>
            <person name="Hilario S."/>
            <person name="Van de Peer Y."/>
            <person name="Esteves A.C."/>
            <person name="Alves A."/>
        </authorList>
    </citation>
    <scope>NUCLEOTIDE SEQUENCE</scope>
    <source>
        <strain evidence="2">MUM 19.33</strain>
    </source>
</reference>
<dbReference type="AlphaFoldDB" id="A0A9Q0BCT7"/>
<dbReference type="GO" id="GO:0004029">
    <property type="term" value="F:aldehyde dehydrogenase (NAD+) activity"/>
    <property type="evidence" value="ECO:0007669"/>
    <property type="project" value="TreeGrafter"/>
</dbReference>
<dbReference type="OrthoDB" id="2735536at2759"/>
<sequence>MTSHQSYRKTVLVTGANGYIGFAVSKAFVRAGYRVFGLVRRVEATVDLQVNEITPVVGTLDDMAWVPNLLEESNTLNVIVNCLEAYPDYETVYQKLIALFRQISIKGNENGVRPLLLWSSGCKDYGIDGALHGDPGLVAQTEESPVDGTAEAVRSRAETSLRVFDHPELFDGIVLRPTCVYGYSSSYYGAMLDYASEQADKGERALRIPVDPRTPMHACHVDDCAEAYVSLAEHAPRADVANQVYNISAHRYETVGEIGHALAAAYGFPDGARFPQDGGDWFPPRLYVMFNFPQWVGSGKIRRATGWTDKRPLFQEDIGVFRAAYEAEKARGHENIAKSSQRLHGMGTLVHPQ</sequence>
<gene>
    <name evidence="2" type="ORF">J7T54_001186</name>
</gene>
<organism evidence="2 3">
    <name type="scientific">Emericellopsis cladophorae</name>
    <dbReference type="NCBI Taxonomy" id="2686198"/>
    <lineage>
        <taxon>Eukaryota</taxon>
        <taxon>Fungi</taxon>
        <taxon>Dikarya</taxon>
        <taxon>Ascomycota</taxon>
        <taxon>Pezizomycotina</taxon>
        <taxon>Sordariomycetes</taxon>
        <taxon>Hypocreomycetidae</taxon>
        <taxon>Hypocreales</taxon>
        <taxon>Bionectriaceae</taxon>
        <taxon>Emericellopsis</taxon>
    </lineage>
</organism>
<dbReference type="EMBL" id="JAGIXG020000029">
    <property type="protein sequence ID" value="KAI6780682.1"/>
    <property type="molecule type" value="Genomic_DNA"/>
</dbReference>
<dbReference type="GeneID" id="75827705"/>
<dbReference type="Proteomes" id="UP001055219">
    <property type="component" value="Unassembled WGS sequence"/>
</dbReference>
<evidence type="ECO:0000313" key="3">
    <source>
        <dbReference type="Proteomes" id="UP001055219"/>
    </source>
</evidence>
<protein>
    <submittedName>
        <fullName evidence="2">UDP-arabinose 4-epimerase-like protein</fullName>
    </submittedName>
</protein>
<dbReference type="Gene3D" id="3.40.50.720">
    <property type="entry name" value="NAD(P)-binding Rossmann-like Domain"/>
    <property type="match status" value="1"/>
</dbReference>
<accession>A0A9Q0BCT7</accession>